<dbReference type="PROSITE" id="PS51257">
    <property type="entry name" value="PROKAR_LIPOPROTEIN"/>
    <property type="match status" value="1"/>
</dbReference>
<feature type="compositionally biased region" description="Low complexity" evidence="1">
    <location>
        <begin position="48"/>
        <end position="60"/>
    </location>
</feature>
<accession>A0ABU5K9L0</accession>
<comment type="caution">
    <text evidence="2">The sequence shown here is derived from an EMBL/GenBank/DDBJ whole genome shotgun (WGS) entry which is preliminary data.</text>
</comment>
<evidence type="ECO:0000313" key="3">
    <source>
        <dbReference type="Proteomes" id="UP001291999"/>
    </source>
</evidence>
<dbReference type="EMBL" id="JAXQPW010000001">
    <property type="protein sequence ID" value="MDZ5661164.1"/>
    <property type="molecule type" value="Genomic_DNA"/>
</dbReference>
<protein>
    <recommendedName>
        <fullName evidence="4">GH16 domain-containing protein</fullName>
    </recommendedName>
</protein>
<proteinExistence type="predicted"/>
<dbReference type="RefSeq" id="WP_322423507.1">
    <property type="nucleotide sequence ID" value="NZ_JAXQPW010000001.1"/>
</dbReference>
<evidence type="ECO:0000256" key="1">
    <source>
        <dbReference type="SAM" id="MobiDB-lite"/>
    </source>
</evidence>
<keyword evidence="3" id="KW-1185">Reference proteome</keyword>
<reference evidence="2 3" key="1">
    <citation type="submission" date="2023-11" db="EMBL/GenBank/DDBJ databases">
        <title>Novel species in genus Nocardioides.</title>
        <authorList>
            <person name="Zhou H."/>
        </authorList>
    </citation>
    <scope>NUCLEOTIDE SEQUENCE [LARGE SCALE GENOMIC DNA]</scope>
    <source>
        <strain evidence="2 3">S-58</strain>
    </source>
</reference>
<evidence type="ECO:0008006" key="4">
    <source>
        <dbReference type="Google" id="ProtNLM"/>
    </source>
</evidence>
<dbReference type="SUPFAM" id="SSF49899">
    <property type="entry name" value="Concanavalin A-like lectins/glucanases"/>
    <property type="match status" value="1"/>
</dbReference>
<feature type="compositionally biased region" description="Pro residues" evidence="1">
    <location>
        <begin position="61"/>
        <end position="79"/>
    </location>
</feature>
<sequence length="313" mass="33477">MSRLARQQVGGRTAWRAAVLVGALLLLATACIGPGTWPTKVSGPRRAAPPATTAPTTAPTEAPPTTAPPTAAPPTPAPPAWETLFADHFDGPAGTWPDQWHHMTNWNAAALNGLGQLEVGHVAQIRSTPGWMLPAGTRVRVSASLVMPDTSRNYAALWVQHPNPVDPREIDVIESYGPRKVAGAQLGSHICYDESVENDVDECGAAGLSPELWPVGQAFADGAKPWETFWEYHAEFTVGGEQVHYEAKDGSGNQAYTVDSTPDARRVPGNAVPFHLRLSNKDVEPEHMLPGGSRHSMFVDWVTVQVLSPTAAS</sequence>
<evidence type="ECO:0000313" key="2">
    <source>
        <dbReference type="EMBL" id="MDZ5661164.1"/>
    </source>
</evidence>
<dbReference type="Gene3D" id="2.60.120.200">
    <property type="match status" value="1"/>
</dbReference>
<dbReference type="InterPro" id="IPR013320">
    <property type="entry name" value="ConA-like_dom_sf"/>
</dbReference>
<feature type="region of interest" description="Disordered" evidence="1">
    <location>
        <begin position="37"/>
        <end position="88"/>
    </location>
</feature>
<dbReference type="Proteomes" id="UP001291999">
    <property type="component" value="Unassembled WGS sequence"/>
</dbReference>
<name>A0ABU5K9L0_9ACTN</name>
<organism evidence="2 3">
    <name type="scientific">Nocardioides renjunii</name>
    <dbReference type="NCBI Taxonomy" id="3095075"/>
    <lineage>
        <taxon>Bacteria</taxon>
        <taxon>Bacillati</taxon>
        <taxon>Actinomycetota</taxon>
        <taxon>Actinomycetes</taxon>
        <taxon>Propionibacteriales</taxon>
        <taxon>Nocardioidaceae</taxon>
        <taxon>Nocardioides</taxon>
    </lineage>
</organism>
<gene>
    <name evidence="2" type="ORF">SFC79_05250</name>
</gene>